<proteinExistence type="predicted"/>
<protein>
    <submittedName>
        <fullName evidence="1">Uncharacterized protein</fullName>
    </submittedName>
</protein>
<name>A0ABM7NR90_9VIRU</name>
<evidence type="ECO:0000313" key="1">
    <source>
        <dbReference type="EMBL" id="BCS82683.1"/>
    </source>
</evidence>
<accession>A0ABM7NR90</accession>
<sequence>MNDYPKIMKDLKNFLKENNHECVNITNVVNGKKQYKYNFKWCMQDVCTGKPSTINHPQNTSDEKKHPIIMDKMYEFLKQEGHACVGISGIYTFVFEWCMEDVCKYAISQRGTSIEQERQVNLLEKLKHQNHTCIKISEGYPIHVSWCGNEVCQKFEN</sequence>
<reference evidence="1 2" key="1">
    <citation type="submission" date="2021-02" db="EMBL/GenBank/DDBJ databases">
        <title>Cotonvirus japonicus, which uses Golgi apparatus of host cells for its virion factory, phylogenetically links tailed tupanvirus and icosahedral mimivirus.</title>
        <authorList>
            <person name="Takahashi H."/>
            <person name="Fukaya S."/>
            <person name="Song C."/>
            <person name="Murata K."/>
            <person name="Takemura M."/>
        </authorList>
    </citation>
    <scope>NUCLEOTIDE SEQUENCE [LARGE SCALE GENOMIC DNA]</scope>
</reference>
<organism evidence="1 2">
    <name type="scientific">Cotonvirus japonicus</name>
    <dbReference type="NCBI Taxonomy" id="2811091"/>
    <lineage>
        <taxon>Viruses</taxon>
        <taxon>Varidnaviria</taxon>
        <taxon>Bamfordvirae</taxon>
        <taxon>Nucleocytoviricota</taxon>
        <taxon>Megaviricetes</taxon>
        <taxon>Imitervirales</taxon>
        <taxon>Mimiviridae</taxon>
        <taxon>Megamimivirinae</taxon>
        <taxon>Cotonvirus</taxon>
        <taxon>Cotonvirus japonicum</taxon>
    </lineage>
</organism>
<dbReference type="RefSeq" id="YP_010841291.1">
    <property type="nucleotide sequence ID" value="NC_079139.1"/>
</dbReference>
<keyword evidence="2" id="KW-1185">Reference proteome</keyword>
<evidence type="ECO:0000313" key="2">
    <source>
        <dbReference type="Proteomes" id="UP001321479"/>
    </source>
</evidence>
<dbReference type="GeneID" id="80557888"/>
<dbReference type="Proteomes" id="UP001321479">
    <property type="component" value="Segment"/>
</dbReference>
<dbReference type="EMBL" id="AP024483">
    <property type="protein sequence ID" value="BCS82683.1"/>
    <property type="molecule type" value="Genomic_DNA"/>
</dbReference>